<accession>A0A1W1WRY4</accession>
<gene>
    <name evidence="2" type="ORF">SAMN05660197_0843</name>
</gene>
<keyword evidence="3" id="KW-1185">Reference proteome</keyword>
<proteinExistence type="predicted"/>
<protein>
    <submittedName>
        <fullName evidence="2">ABC-type transport auxiliary lipoprotein component</fullName>
    </submittedName>
</protein>
<dbReference type="RefSeq" id="WP_084275300.1">
    <property type="nucleotide sequence ID" value="NZ_AP026671.1"/>
</dbReference>
<reference evidence="3" key="1">
    <citation type="submission" date="2017-04" db="EMBL/GenBank/DDBJ databases">
        <authorList>
            <person name="Varghese N."/>
            <person name="Submissions S."/>
        </authorList>
    </citation>
    <scope>NUCLEOTIDE SEQUENCE [LARGE SCALE GENOMIC DNA]</scope>
    <source>
        <strain evidence="3">DSM 16512</strain>
    </source>
</reference>
<name>A0A1W1WRY4_9BACT</name>
<evidence type="ECO:0000313" key="3">
    <source>
        <dbReference type="Proteomes" id="UP000192602"/>
    </source>
</evidence>
<dbReference type="Pfam" id="PF03886">
    <property type="entry name" value="ABC_trans_aux"/>
    <property type="match status" value="1"/>
</dbReference>
<feature type="domain" description="ABC-type transport auxiliary lipoprotein component" evidence="1">
    <location>
        <begin position="29"/>
        <end position="126"/>
    </location>
</feature>
<dbReference type="EMBL" id="FWWZ01000001">
    <property type="protein sequence ID" value="SMC09047.1"/>
    <property type="molecule type" value="Genomic_DNA"/>
</dbReference>
<dbReference type="InterPro" id="IPR005586">
    <property type="entry name" value="ABC_trans_aux"/>
</dbReference>
<evidence type="ECO:0000313" key="2">
    <source>
        <dbReference type="EMBL" id="SMC09047.1"/>
    </source>
</evidence>
<keyword evidence="2" id="KW-0449">Lipoprotein</keyword>
<dbReference type="Proteomes" id="UP000192602">
    <property type="component" value="Unassembled WGS sequence"/>
</dbReference>
<sequence length="172" mass="20145">MRFVWLIAFLMIGCAQKVYHQPYFETTAHYHTKIFIGVADVELPDYLLIDKILVREESERFIDFALAGEPDELLTKRLIAYLHSYLGNENVLHYPWEGDKVPRCIVKLHVDAIYIHANHLVIEGYYFDKKFVVKKDLQENIQQTFDSALQNLYAMVAKDVAKRCLHKKIDAN</sequence>
<evidence type="ECO:0000259" key="1">
    <source>
        <dbReference type="Pfam" id="PF03886"/>
    </source>
</evidence>
<dbReference type="STRING" id="1069081.SAMN05660197_0843"/>
<dbReference type="AlphaFoldDB" id="A0A1W1WRY4"/>
<dbReference type="SUPFAM" id="SSF159594">
    <property type="entry name" value="XCC0632-like"/>
    <property type="match status" value="1"/>
</dbReference>
<organism evidence="2 3">
    <name type="scientific">Nitratiruptor tergarcus DSM 16512</name>
    <dbReference type="NCBI Taxonomy" id="1069081"/>
    <lineage>
        <taxon>Bacteria</taxon>
        <taxon>Pseudomonadati</taxon>
        <taxon>Campylobacterota</taxon>
        <taxon>Epsilonproteobacteria</taxon>
        <taxon>Nautiliales</taxon>
        <taxon>Nitratiruptoraceae</taxon>
        <taxon>Nitratiruptor</taxon>
    </lineage>
</organism>